<feature type="transmembrane region" description="Helical" evidence="6">
    <location>
        <begin position="541"/>
        <end position="560"/>
    </location>
</feature>
<name>A0A3B1BDE5_9ZZZZ</name>
<dbReference type="InterPro" id="IPR035906">
    <property type="entry name" value="MetI-like_sf"/>
</dbReference>
<dbReference type="Gene3D" id="1.10.3720.10">
    <property type="entry name" value="MetI-like"/>
    <property type="match status" value="1"/>
</dbReference>
<comment type="subcellular location">
    <subcellularLocation>
        <location evidence="1">Membrane</location>
        <topology evidence="1">Multi-pass membrane protein</topology>
    </subcellularLocation>
</comment>
<dbReference type="AlphaFoldDB" id="A0A3B1BDE5"/>
<dbReference type="Gene3D" id="2.130.10.10">
    <property type="entry name" value="YVTN repeat-like/Quinoprotein amine dehydrogenase"/>
    <property type="match status" value="1"/>
</dbReference>
<feature type="transmembrane region" description="Helical" evidence="6">
    <location>
        <begin position="477"/>
        <end position="497"/>
    </location>
</feature>
<keyword evidence="2 6" id="KW-0812">Transmembrane</keyword>
<keyword evidence="3 6" id="KW-1133">Transmembrane helix</keyword>
<evidence type="ECO:0000256" key="6">
    <source>
        <dbReference type="SAM" id="Phobius"/>
    </source>
</evidence>
<evidence type="ECO:0000256" key="1">
    <source>
        <dbReference type="ARBA" id="ARBA00004141"/>
    </source>
</evidence>
<reference evidence="8" key="1">
    <citation type="submission" date="2018-06" db="EMBL/GenBank/DDBJ databases">
        <authorList>
            <person name="Zhirakovskaya E."/>
        </authorList>
    </citation>
    <scope>NUCLEOTIDE SEQUENCE</scope>
</reference>
<dbReference type="EMBL" id="UOFV01000466">
    <property type="protein sequence ID" value="VAX04345.1"/>
    <property type="molecule type" value="Genomic_DNA"/>
</dbReference>
<feature type="transmembrane region" description="Helical" evidence="6">
    <location>
        <begin position="517"/>
        <end position="535"/>
    </location>
</feature>
<dbReference type="GO" id="GO:0055085">
    <property type="term" value="P:transmembrane transport"/>
    <property type="evidence" value="ECO:0007669"/>
    <property type="project" value="InterPro"/>
</dbReference>
<evidence type="ECO:0000256" key="4">
    <source>
        <dbReference type="ARBA" id="ARBA00023136"/>
    </source>
</evidence>
<dbReference type="InterPro" id="IPR000515">
    <property type="entry name" value="MetI-like"/>
</dbReference>
<evidence type="ECO:0000256" key="3">
    <source>
        <dbReference type="ARBA" id="ARBA00022989"/>
    </source>
</evidence>
<dbReference type="SUPFAM" id="SSF161098">
    <property type="entry name" value="MetI-like"/>
    <property type="match status" value="1"/>
</dbReference>
<evidence type="ECO:0000313" key="8">
    <source>
        <dbReference type="EMBL" id="VAX04345.1"/>
    </source>
</evidence>
<protein>
    <submittedName>
        <fullName evidence="8">Phosphate transport system permease protein PstC (TC 3.A.1.7.1)</fullName>
    </submittedName>
</protein>
<dbReference type="GO" id="GO:0016020">
    <property type="term" value="C:membrane"/>
    <property type="evidence" value="ECO:0007669"/>
    <property type="project" value="UniProtKB-SubCell"/>
</dbReference>
<dbReference type="PROSITE" id="PS50928">
    <property type="entry name" value="ABC_TM1"/>
    <property type="match status" value="1"/>
</dbReference>
<sequence>MMPDSTTPNSSPTPILPATDSAENQRRRRWRMLKDRLASYGVAMGGMSVIIAIVLIFFYLLFVVLPLFGSAEMERVADYELPGSGAGHGSGPSLHLAMEEQAEIGFRLTNDARAVFFDLQNGKPINEYALALPAGAEVSSFMASEPTSARFALGLSNGAALVARHIYKVSYPDDKRLITPGIEYPLGEEALEIDEDGEALTQIAFQDGEEEATVVAQTADGRLLLTHFIKEESFTDDAPELEREQVLLSFAEQQGTQAEIVQLLLDKEQLNLYIIYADGGLVHVDVSDKSEPRQVQQLRLVDVGLRVTSVQFLTGDISLLVGDSSGRVVQWFSVRDERGNQTLQPIREFTEQSHAISDLAPEFARKGFVAADENGLIAIYHSTAQRLLLTQRSSDVAINMLAIAPRANALLVEDAKGRLSFWRVDNEHPEISWSSLWGKVWYESYEEPVYAWQSSSASDDFEPKLSITPLVYGTIKAAFYAMLLAVPLAICGAIYTAYFMAPKMRQIVKPSIETMEALPTVILGFLAGLWLAPLLEANLPGIFSLLIVVPVGVLVFAFLWQQLPARIRHFIPEGWDAALLLPVVLVLGAVSFGMSEFLETMLFDGDMRHWLSSELGVGFDQRNALVVGLAMGFAVIPTIFSITEDAVFSVPKHLSFGSLALGATPWQTLVRVVILTASPGIFSAVMIGMGRAVGETMIVLMATGNTPIMDFSIFEGMRTL</sequence>
<dbReference type="CDD" id="cd06261">
    <property type="entry name" value="TM_PBP2"/>
    <property type="match status" value="1"/>
</dbReference>
<feature type="compositionally biased region" description="Low complexity" evidence="5">
    <location>
        <begin position="1"/>
        <end position="13"/>
    </location>
</feature>
<feature type="transmembrane region" description="Helical" evidence="6">
    <location>
        <begin position="623"/>
        <end position="642"/>
    </location>
</feature>
<dbReference type="InterPro" id="IPR015943">
    <property type="entry name" value="WD40/YVTN_repeat-like_dom_sf"/>
</dbReference>
<gene>
    <name evidence="8" type="ORF">MNBD_GAMMA19-353</name>
</gene>
<proteinExistence type="predicted"/>
<evidence type="ECO:0000259" key="7">
    <source>
        <dbReference type="PROSITE" id="PS50928"/>
    </source>
</evidence>
<evidence type="ECO:0000256" key="5">
    <source>
        <dbReference type="SAM" id="MobiDB-lite"/>
    </source>
</evidence>
<organism evidence="8">
    <name type="scientific">hydrothermal vent metagenome</name>
    <dbReference type="NCBI Taxonomy" id="652676"/>
    <lineage>
        <taxon>unclassified sequences</taxon>
        <taxon>metagenomes</taxon>
        <taxon>ecological metagenomes</taxon>
    </lineage>
</organism>
<dbReference type="SUPFAM" id="SSF50978">
    <property type="entry name" value="WD40 repeat-like"/>
    <property type="match status" value="1"/>
</dbReference>
<dbReference type="InterPro" id="IPR036322">
    <property type="entry name" value="WD40_repeat_dom_sf"/>
</dbReference>
<feature type="non-terminal residue" evidence="8">
    <location>
        <position position="720"/>
    </location>
</feature>
<feature type="domain" description="ABC transmembrane type-1" evidence="7">
    <location>
        <begin position="471"/>
        <end position="720"/>
    </location>
</feature>
<feature type="region of interest" description="Disordered" evidence="5">
    <location>
        <begin position="1"/>
        <end position="25"/>
    </location>
</feature>
<accession>A0A3B1BDE5</accession>
<feature type="transmembrane region" description="Helical" evidence="6">
    <location>
        <begin position="37"/>
        <end position="68"/>
    </location>
</feature>
<dbReference type="PANTHER" id="PTHR42727">
    <property type="entry name" value="PHOSPHATE TRANSPORT SYSTEM PERMEASE PROTEIN"/>
    <property type="match status" value="1"/>
</dbReference>
<dbReference type="PANTHER" id="PTHR42727:SF1">
    <property type="entry name" value="PHOSPHATE TRANSPORT SYSTEM PERMEASE"/>
    <property type="match status" value="1"/>
</dbReference>
<keyword evidence="4 6" id="KW-0472">Membrane</keyword>
<evidence type="ECO:0000256" key="2">
    <source>
        <dbReference type="ARBA" id="ARBA00022692"/>
    </source>
</evidence>